<dbReference type="SUPFAM" id="SSF52540">
    <property type="entry name" value="P-loop containing nucleoside triphosphate hydrolases"/>
    <property type="match status" value="1"/>
</dbReference>
<dbReference type="PANTHER" id="PTHR14932">
    <property type="entry name" value="RAS GTPASE-RELATED"/>
    <property type="match status" value="1"/>
</dbReference>
<sequence length="550" mass="59895">MFNAFKKLTGRSGDAGVVINNQQPPAAMAHSLQRKFAKGVHYNMKMVIKGDRNVGKSALFRRLQGLQFTEEYTATEEIQVATIAWSYKNSEDIVKVEVWDVVDVAQKKKRLPTDKLKLDNSAGGENGAEVALDANTIDVYKNTHGAILVFDITKTWTWDYVKRELNSIPPHIPILVLGNRRDMGHHRAVAFDTVIYAIEALDEGREVRYAESSMRYGFGLKFVHKFFNLPYLALQREALLKQVEVNEQEQVVTGHELDYYGESDDANYDLFIDGLSQKRRQVADALSPPKMSLAEAQAVASQKAMKDAKDEKDAAAVVARLSVKSDPSRPSPSSQIKASGKSGQQQNSGGVGGATNPITTSKKNELNNNPVTVGGGGFNGGKGVDDFVPDEDIGGFLEDGGVENGRNNDLALEEESSDDDAEGNNPMVAGFVEDVDDRELKIRSIAATTFHQGIEEPQSEEETEDPFPSTNGATTSSSAMKPGFQMFSDPGSAGDHLVAEESKRTRKSKKGGKHHHHKSKHKATELEDFLGGGSGDATAVSVDSSAYEAI</sequence>
<accession>A0A226CXC9</accession>
<evidence type="ECO:0000313" key="2">
    <source>
        <dbReference type="EMBL" id="OXA37264.1"/>
    </source>
</evidence>
<comment type="caution">
    <text evidence="2">The sequence shown here is derived from an EMBL/GenBank/DDBJ whole genome shotgun (WGS) entry which is preliminary data.</text>
</comment>
<protein>
    <submittedName>
        <fullName evidence="2">Rab-like protein 6</fullName>
    </submittedName>
</protein>
<evidence type="ECO:0000256" key="1">
    <source>
        <dbReference type="SAM" id="MobiDB-lite"/>
    </source>
</evidence>
<feature type="compositionally biased region" description="Acidic residues" evidence="1">
    <location>
        <begin position="411"/>
        <end position="422"/>
    </location>
</feature>
<dbReference type="EMBL" id="LNIX01000061">
    <property type="protein sequence ID" value="OXA37264.1"/>
    <property type="molecule type" value="Genomic_DNA"/>
</dbReference>
<dbReference type="PANTHER" id="PTHR14932:SF1">
    <property type="entry name" value="RAB-LIKE PROTEIN 6"/>
    <property type="match status" value="1"/>
</dbReference>
<dbReference type="OMA" id="XEPSESS"/>
<dbReference type="OrthoDB" id="207081at2759"/>
<dbReference type="Gene3D" id="3.40.50.300">
    <property type="entry name" value="P-loop containing nucleotide triphosphate hydrolases"/>
    <property type="match status" value="1"/>
</dbReference>
<feature type="region of interest" description="Disordered" evidence="1">
    <location>
        <begin position="321"/>
        <end position="550"/>
    </location>
</feature>
<dbReference type="SMART" id="SM00175">
    <property type="entry name" value="RAB"/>
    <property type="match status" value="1"/>
</dbReference>
<dbReference type="GO" id="GO:0005829">
    <property type="term" value="C:cytosol"/>
    <property type="evidence" value="ECO:0007669"/>
    <property type="project" value="TreeGrafter"/>
</dbReference>
<dbReference type="InterPro" id="IPR040385">
    <property type="entry name" value="RABL6"/>
</dbReference>
<gene>
    <name evidence="2" type="ORF">Fcan01_27986</name>
</gene>
<dbReference type="PRINTS" id="PR00449">
    <property type="entry name" value="RASTRNSFRMNG"/>
</dbReference>
<dbReference type="GO" id="GO:0005525">
    <property type="term" value="F:GTP binding"/>
    <property type="evidence" value="ECO:0007669"/>
    <property type="project" value="InterPro"/>
</dbReference>
<proteinExistence type="predicted"/>
<name>A0A226CXC9_FOLCA</name>
<feature type="compositionally biased region" description="Low complexity" evidence="1">
    <location>
        <begin position="339"/>
        <end position="348"/>
    </location>
</feature>
<dbReference type="STRING" id="158441.A0A226CXC9"/>
<evidence type="ECO:0000313" key="3">
    <source>
        <dbReference type="Proteomes" id="UP000198287"/>
    </source>
</evidence>
<dbReference type="InterPro" id="IPR027417">
    <property type="entry name" value="P-loop_NTPase"/>
</dbReference>
<reference evidence="2 3" key="1">
    <citation type="submission" date="2015-12" db="EMBL/GenBank/DDBJ databases">
        <title>The genome of Folsomia candida.</title>
        <authorList>
            <person name="Faddeeva A."/>
            <person name="Derks M.F."/>
            <person name="Anvar Y."/>
            <person name="Smit S."/>
            <person name="Van Straalen N."/>
            <person name="Roelofs D."/>
        </authorList>
    </citation>
    <scope>NUCLEOTIDE SEQUENCE [LARGE SCALE GENOMIC DNA]</scope>
    <source>
        <strain evidence="2 3">VU population</strain>
        <tissue evidence="2">Whole body</tissue>
    </source>
</reference>
<dbReference type="AlphaFoldDB" id="A0A226CXC9"/>
<dbReference type="Proteomes" id="UP000198287">
    <property type="component" value="Unassembled WGS sequence"/>
</dbReference>
<organism evidence="2 3">
    <name type="scientific">Folsomia candida</name>
    <name type="common">Springtail</name>
    <dbReference type="NCBI Taxonomy" id="158441"/>
    <lineage>
        <taxon>Eukaryota</taxon>
        <taxon>Metazoa</taxon>
        <taxon>Ecdysozoa</taxon>
        <taxon>Arthropoda</taxon>
        <taxon>Hexapoda</taxon>
        <taxon>Collembola</taxon>
        <taxon>Entomobryomorpha</taxon>
        <taxon>Isotomoidea</taxon>
        <taxon>Isotomidae</taxon>
        <taxon>Proisotominae</taxon>
        <taxon>Folsomia</taxon>
    </lineage>
</organism>
<dbReference type="GO" id="GO:0003924">
    <property type="term" value="F:GTPase activity"/>
    <property type="evidence" value="ECO:0007669"/>
    <property type="project" value="InterPro"/>
</dbReference>
<dbReference type="InterPro" id="IPR001806">
    <property type="entry name" value="Small_GTPase"/>
</dbReference>
<dbReference type="PROSITE" id="PS51419">
    <property type="entry name" value="RAB"/>
    <property type="match status" value="1"/>
</dbReference>
<dbReference type="GO" id="GO:0005634">
    <property type="term" value="C:nucleus"/>
    <property type="evidence" value="ECO:0007669"/>
    <property type="project" value="TreeGrafter"/>
</dbReference>
<dbReference type="Pfam" id="PF00071">
    <property type="entry name" value="Ras"/>
    <property type="match status" value="1"/>
</dbReference>
<feature type="compositionally biased region" description="Polar residues" evidence="1">
    <location>
        <begin position="468"/>
        <end position="479"/>
    </location>
</feature>
<dbReference type="Pfam" id="PF08477">
    <property type="entry name" value="Roc"/>
    <property type="match status" value="1"/>
</dbReference>
<feature type="compositionally biased region" description="Basic residues" evidence="1">
    <location>
        <begin position="504"/>
        <end position="521"/>
    </location>
</feature>
<keyword evidence="3" id="KW-1185">Reference proteome</keyword>
<feature type="compositionally biased region" description="Gly residues" evidence="1">
    <location>
        <begin position="373"/>
        <end position="382"/>
    </location>
</feature>